<dbReference type="PANTHER" id="PTHR10131:SF94">
    <property type="entry name" value="TNF RECEPTOR-ASSOCIATED FACTOR 4"/>
    <property type="match status" value="1"/>
</dbReference>
<dbReference type="InterPro" id="IPR013083">
    <property type="entry name" value="Znf_RING/FYVE/PHD"/>
</dbReference>
<dbReference type="PROSITE" id="PS00518">
    <property type="entry name" value="ZF_RING_1"/>
    <property type="match status" value="1"/>
</dbReference>
<accession>A0A8C4R0J3</accession>
<organism evidence="6 7">
    <name type="scientific">Eptatretus burgeri</name>
    <name type="common">Inshore hagfish</name>
    <dbReference type="NCBI Taxonomy" id="7764"/>
    <lineage>
        <taxon>Eukaryota</taxon>
        <taxon>Metazoa</taxon>
        <taxon>Chordata</taxon>
        <taxon>Craniata</taxon>
        <taxon>Vertebrata</taxon>
        <taxon>Cyclostomata</taxon>
        <taxon>Myxini</taxon>
        <taxon>Myxiniformes</taxon>
        <taxon>Myxinidae</taxon>
        <taxon>Eptatretinae</taxon>
        <taxon>Eptatretus</taxon>
    </lineage>
</organism>
<keyword evidence="3" id="KW-0862">Zinc</keyword>
<evidence type="ECO:0000259" key="5">
    <source>
        <dbReference type="PROSITE" id="PS50089"/>
    </source>
</evidence>
<reference evidence="6" key="2">
    <citation type="submission" date="2025-09" db="UniProtKB">
        <authorList>
            <consortium name="Ensembl"/>
        </authorList>
    </citation>
    <scope>IDENTIFICATION</scope>
</reference>
<dbReference type="SUPFAM" id="SSF57850">
    <property type="entry name" value="RING/U-box"/>
    <property type="match status" value="1"/>
</dbReference>
<dbReference type="PANTHER" id="PTHR10131">
    <property type="entry name" value="TNF RECEPTOR ASSOCIATED FACTOR"/>
    <property type="match status" value="1"/>
</dbReference>
<dbReference type="Proteomes" id="UP000694388">
    <property type="component" value="Unplaced"/>
</dbReference>
<dbReference type="InterPro" id="IPR017907">
    <property type="entry name" value="Znf_RING_CS"/>
</dbReference>
<keyword evidence="2 4" id="KW-0863">Zinc-finger</keyword>
<feature type="domain" description="RING-type" evidence="5">
    <location>
        <begin position="18"/>
        <end position="53"/>
    </location>
</feature>
<dbReference type="GeneTree" id="ENSGT00940000173141"/>
<evidence type="ECO:0000313" key="6">
    <source>
        <dbReference type="Ensembl" id="ENSEBUP00000023107.1"/>
    </source>
</evidence>
<evidence type="ECO:0000313" key="7">
    <source>
        <dbReference type="Proteomes" id="UP000694388"/>
    </source>
</evidence>
<dbReference type="Ensembl" id="ENSEBUT00000023684.1">
    <property type="protein sequence ID" value="ENSEBUP00000023107.1"/>
    <property type="gene ID" value="ENSEBUG00000014241.1"/>
</dbReference>
<evidence type="ECO:0000256" key="3">
    <source>
        <dbReference type="ARBA" id="ARBA00022833"/>
    </source>
</evidence>
<dbReference type="Pfam" id="PF13923">
    <property type="entry name" value="zf-C3HC4_2"/>
    <property type="match status" value="1"/>
</dbReference>
<dbReference type="PROSITE" id="PS50089">
    <property type="entry name" value="ZF_RING_2"/>
    <property type="match status" value="1"/>
</dbReference>
<evidence type="ECO:0000256" key="4">
    <source>
        <dbReference type="PROSITE-ProRule" id="PRU00175"/>
    </source>
</evidence>
<keyword evidence="7" id="KW-1185">Reference proteome</keyword>
<proteinExistence type="predicted"/>
<evidence type="ECO:0000256" key="1">
    <source>
        <dbReference type="ARBA" id="ARBA00022723"/>
    </source>
</evidence>
<dbReference type="Gene3D" id="3.30.40.10">
    <property type="entry name" value="Zinc/RING finger domain, C3HC4 (zinc finger)"/>
    <property type="match status" value="1"/>
</dbReference>
<dbReference type="AlphaFoldDB" id="A0A8C4R0J3"/>
<keyword evidence="1" id="KW-0479">Metal-binding</keyword>
<dbReference type="SMART" id="SM00184">
    <property type="entry name" value="RING"/>
    <property type="match status" value="1"/>
</dbReference>
<dbReference type="GO" id="GO:0008270">
    <property type="term" value="F:zinc ion binding"/>
    <property type="evidence" value="ECO:0007669"/>
    <property type="project" value="UniProtKB-KW"/>
</dbReference>
<evidence type="ECO:0000256" key="2">
    <source>
        <dbReference type="ARBA" id="ARBA00022771"/>
    </source>
</evidence>
<name>A0A8C4R0J3_EPTBU</name>
<protein>
    <recommendedName>
        <fullName evidence="5">RING-type domain-containing protein</fullName>
    </recommendedName>
</protein>
<reference evidence="6" key="1">
    <citation type="submission" date="2025-08" db="UniProtKB">
        <authorList>
            <consortium name="Ensembl"/>
        </authorList>
    </citation>
    <scope>IDENTIFICATION</scope>
</reference>
<dbReference type="InterPro" id="IPR001841">
    <property type="entry name" value="Znf_RING"/>
</dbReference>
<sequence length="293" mass="32305">MGYELQLFPDAVAPELRCKLCAQVLEEPLSAPCGHTFCAACVLPWAAERGTCPAASCRLRSLSPSELSSVPPLRELVLQLRVRCPNASRGCDATPVLLQSVAHAKRCEFSAAPESNLDAEEAALREEALLVRISALYDELQLTALRYKHCLGLYRAQLDHLERTPLPTSVCPVCCAPFARFFTLSTGRAIIAKGLGKGKKNHRDDLSVARLYGHDARFGLNEGHALAIATLLCPNIQRVVHYNYYARGLHLITLCHSLMVYRLPTSCKSRISSQVAFRLNTFSQFLRNVGQLS</sequence>